<dbReference type="InterPro" id="IPR001451">
    <property type="entry name" value="Hexapep"/>
</dbReference>
<protein>
    <submittedName>
        <fullName evidence="2">UDP-N-acetylglucosamine acyltransferase</fullName>
        <ecNumber evidence="2">2.3.1.129</ecNumber>
    </submittedName>
</protein>
<evidence type="ECO:0000313" key="3">
    <source>
        <dbReference type="Proteomes" id="UP000054695"/>
    </source>
</evidence>
<dbReference type="GO" id="GO:0008780">
    <property type="term" value="F:acyl-[acyl-carrier-protein]-UDP-N-acetylglucosamine O-acyltransferase activity"/>
    <property type="evidence" value="ECO:0007669"/>
    <property type="project" value="UniProtKB-EC"/>
</dbReference>
<comment type="caution">
    <text evidence="2">The sequence shown here is derived from an EMBL/GenBank/DDBJ whole genome shotgun (WGS) entry which is preliminary data.</text>
</comment>
<dbReference type="PANTHER" id="PTHR43300">
    <property type="entry name" value="ACETYLTRANSFERASE"/>
    <property type="match status" value="1"/>
</dbReference>
<dbReference type="InterPro" id="IPR050179">
    <property type="entry name" value="Trans_hexapeptide_repeat"/>
</dbReference>
<dbReference type="OrthoDB" id="9800846at2"/>
<proteinExistence type="inferred from homology"/>
<evidence type="ECO:0000313" key="2">
    <source>
        <dbReference type="EMBL" id="KTC66717.1"/>
    </source>
</evidence>
<dbReference type="PATRIC" id="fig|447.4.peg.3875"/>
<organism evidence="2 3">
    <name type="scientific">Legionella bozemanae</name>
    <name type="common">Fluoribacter bozemanae</name>
    <dbReference type="NCBI Taxonomy" id="447"/>
    <lineage>
        <taxon>Bacteria</taxon>
        <taxon>Pseudomonadati</taxon>
        <taxon>Pseudomonadota</taxon>
        <taxon>Gammaproteobacteria</taxon>
        <taxon>Legionellales</taxon>
        <taxon>Legionellaceae</taxon>
        <taxon>Legionella</taxon>
    </lineage>
</organism>
<accession>A0A0W0R6N8</accession>
<dbReference type="EC" id="2.3.1.129" evidence="2"/>
<dbReference type="Pfam" id="PF00132">
    <property type="entry name" value="Hexapep"/>
    <property type="match status" value="1"/>
</dbReference>
<dbReference type="AlphaFoldDB" id="A0A0W0R6N8"/>
<keyword evidence="2" id="KW-0012">Acyltransferase</keyword>
<dbReference type="Gene3D" id="2.160.10.10">
    <property type="entry name" value="Hexapeptide repeat proteins"/>
    <property type="match status" value="1"/>
</dbReference>
<dbReference type="Proteomes" id="UP000054695">
    <property type="component" value="Unassembled WGS sequence"/>
</dbReference>
<dbReference type="PANTHER" id="PTHR43300:SF7">
    <property type="entry name" value="UDP-N-ACETYLBACILLOSAMINE N-ACETYLTRANSFERASE"/>
    <property type="match status" value="1"/>
</dbReference>
<sequence length="309" mass="33987">MLIDEILKDIGKNVGFIDILNNQFIEKCHYTAFTWTKRPNSICLAMGENYLRTAINNPNIQGIVTSPQIIAKENTEIPKCIILLEHPDQFFYYLHNAKLHEYFSPTHFEPFIHPSAQISPRAIVSQNVQIGANTVIHDGAIVLDNTIIGINSVIYQNVTLGTTGFFSKNVLGKKIQIEHFGGVKIGDNCIIHAGSNISRSVNYDEYTTLGNDTHVGIHTNIAHDCQIGENCDISSKVCLAGRVQIGNNVWIGASATISNSVQVGNNAAIKIGSVVISDVDQSKVVSGNFAINHQKNLREFRSKNDDANT</sequence>
<dbReference type="SUPFAM" id="SSF51161">
    <property type="entry name" value="Trimeric LpxA-like enzymes"/>
    <property type="match status" value="1"/>
</dbReference>
<gene>
    <name evidence="2" type="primary">lpxA_2</name>
    <name evidence="2" type="ORF">Lboz_3612</name>
</gene>
<evidence type="ECO:0000256" key="1">
    <source>
        <dbReference type="ARBA" id="ARBA00007274"/>
    </source>
</evidence>
<dbReference type="STRING" id="447.Lboz_3612"/>
<name>A0A0W0R6N8_LEGBO</name>
<dbReference type="InterPro" id="IPR011004">
    <property type="entry name" value="Trimer_LpxA-like_sf"/>
</dbReference>
<reference evidence="2 3" key="1">
    <citation type="submission" date="2015-11" db="EMBL/GenBank/DDBJ databases">
        <title>Genomic analysis of 38 Legionella species identifies large and diverse effector repertoires.</title>
        <authorList>
            <person name="Burstein D."/>
            <person name="Amaro F."/>
            <person name="Zusman T."/>
            <person name="Lifshitz Z."/>
            <person name="Cohen O."/>
            <person name="Gilbert J.A."/>
            <person name="Pupko T."/>
            <person name="Shuman H.A."/>
            <person name="Segal G."/>
        </authorList>
    </citation>
    <scope>NUCLEOTIDE SEQUENCE [LARGE SCALE GENOMIC DNA]</scope>
    <source>
        <strain evidence="2 3">WIGA</strain>
    </source>
</reference>
<dbReference type="EMBL" id="LNXU01000060">
    <property type="protein sequence ID" value="KTC66717.1"/>
    <property type="molecule type" value="Genomic_DNA"/>
</dbReference>
<keyword evidence="3" id="KW-1185">Reference proteome</keyword>
<dbReference type="RefSeq" id="WP_058461096.1">
    <property type="nucleotide sequence ID" value="NZ_CAAAIY010000020.1"/>
</dbReference>
<dbReference type="Pfam" id="PF14602">
    <property type="entry name" value="Hexapep_2"/>
    <property type="match status" value="2"/>
</dbReference>
<comment type="similarity">
    <text evidence="1">Belongs to the transferase hexapeptide repeat family.</text>
</comment>
<keyword evidence="2" id="KW-0808">Transferase</keyword>